<evidence type="ECO:0000313" key="4">
    <source>
        <dbReference type="EnsemblPlants" id="EMT06012"/>
    </source>
</evidence>
<organism evidence="4">
    <name type="scientific">Aegilops tauschii</name>
    <name type="common">Tausch's goatgrass</name>
    <name type="synonym">Aegilops squarrosa</name>
    <dbReference type="NCBI Taxonomy" id="37682"/>
    <lineage>
        <taxon>Eukaryota</taxon>
        <taxon>Viridiplantae</taxon>
        <taxon>Streptophyta</taxon>
        <taxon>Embryophyta</taxon>
        <taxon>Tracheophyta</taxon>
        <taxon>Spermatophyta</taxon>
        <taxon>Magnoliopsida</taxon>
        <taxon>Liliopsida</taxon>
        <taxon>Poales</taxon>
        <taxon>Poaceae</taxon>
        <taxon>BOP clade</taxon>
        <taxon>Pooideae</taxon>
        <taxon>Triticodae</taxon>
        <taxon>Triticeae</taxon>
        <taxon>Triticinae</taxon>
        <taxon>Aegilops</taxon>
    </lineage>
</organism>
<evidence type="ECO:0000259" key="3">
    <source>
        <dbReference type="Pfam" id="PF19274"/>
    </source>
</evidence>
<dbReference type="InterPro" id="IPR045495">
    <property type="entry name" value="PI4K_N"/>
</dbReference>
<reference evidence="4" key="1">
    <citation type="submission" date="2015-06" db="UniProtKB">
        <authorList>
            <consortium name="EnsemblPlants"/>
        </authorList>
    </citation>
    <scope>IDENTIFICATION</scope>
</reference>
<dbReference type="ExpressionAtlas" id="M8BST1">
    <property type="expression patterns" value="baseline"/>
</dbReference>
<dbReference type="Pfam" id="PF19274">
    <property type="entry name" value="PI4K_N"/>
    <property type="match status" value="2"/>
</dbReference>
<feature type="domain" description="PI4-kinase N-terminal" evidence="3">
    <location>
        <begin position="84"/>
        <end position="267"/>
    </location>
</feature>
<accession>M8BST1</accession>
<dbReference type="EnsemblPlants" id="EMT06012">
    <property type="protein sequence ID" value="EMT06012"/>
    <property type="gene ID" value="F775_03512"/>
</dbReference>
<feature type="domain" description="PI4-kinase N-terminal" evidence="3">
    <location>
        <begin position="274"/>
        <end position="518"/>
    </location>
</feature>
<sequence length="520" mass="56337">MEALNELCDLFPGSDEAPPRAKGKGEDAAGQENGGIKEAVQKFEGEAIEALERKEVAFRLIVQMLGGEGGLEADKVAKVRNAAAWQIRKRDWKEQGAQLRVRINTKLSCCQAAVVVLVRSVSVLDADSKASKDMLQQTLAWFIEATKSCILSSWRKLKICEELFCTLLNGISQITVSRGGQLLPVLLIPLKPLVVSTCSQVLPNVKSIIPLQADMTGCSPGALFEAVVKLSCEIIEFGWTKDRALVDTFIMRLAAYVRERNDYEEEAHGCFSALLDAISRVACLGFEKSYRESVVLMTRSYLDKVKAVGAAENNTLPSEATAERTETLPAGFLLVASNLTSTKLRSDYRHRLLSLCSDVGLAAESKSGRSGADLMGPLLPAVAEICSDFDPVSSVEPSLLKLFRNLWFYIVLFGLAPPIQNNQASTKPVSTPLNTGESCVALQAVAGPYMWNSQWSVAVQRIAQGSPPLVVSSVKWLEDELELNALHNPGSRRGNGDEKAAVGQRTALSAALGGRVEIVV</sequence>
<evidence type="ECO:0000256" key="1">
    <source>
        <dbReference type="ARBA" id="ARBA00006209"/>
    </source>
</evidence>
<evidence type="ECO:0000256" key="2">
    <source>
        <dbReference type="SAM" id="MobiDB-lite"/>
    </source>
</evidence>
<name>M8BST1_AEGTA</name>
<comment type="similarity">
    <text evidence="1">Belongs to the PI3/PI4-kinase family. Type III PI4K subfamily.</text>
</comment>
<protein>
    <recommendedName>
        <fullName evidence="3">PI4-kinase N-terminal domain-containing protein</fullName>
    </recommendedName>
</protein>
<feature type="region of interest" description="Disordered" evidence="2">
    <location>
        <begin position="11"/>
        <end position="35"/>
    </location>
</feature>
<dbReference type="AlphaFoldDB" id="M8BST1"/>
<proteinExistence type="inferred from homology"/>
<feature type="compositionally biased region" description="Basic and acidic residues" evidence="2">
    <location>
        <begin position="17"/>
        <end position="27"/>
    </location>
</feature>